<gene>
    <name evidence="1" type="ORF">SAMN06295912_10240</name>
</gene>
<dbReference type="EMBL" id="FZOS01000002">
    <property type="protein sequence ID" value="SNS15912.1"/>
    <property type="molecule type" value="Genomic_DNA"/>
</dbReference>
<organism evidence="1 2">
    <name type="scientific">Edaphosphingomonas laterariae</name>
    <dbReference type="NCBI Taxonomy" id="861865"/>
    <lineage>
        <taxon>Bacteria</taxon>
        <taxon>Pseudomonadati</taxon>
        <taxon>Pseudomonadota</taxon>
        <taxon>Alphaproteobacteria</taxon>
        <taxon>Sphingomonadales</taxon>
        <taxon>Rhizorhabdaceae</taxon>
        <taxon>Edaphosphingomonas</taxon>
    </lineage>
</organism>
<dbReference type="AlphaFoldDB" id="A0A239C7P3"/>
<dbReference type="Gene3D" id="1.10.10.10">
    <property type="entry name" value="Winged helix-like DNA-binding domain superfamily/Winged helix DNA-binding domain"/>
    <property type="match status" value="1"/>
</dbReference>
<sequence>MPFPALDKDQKRIIHILRRSGPLSRSALAAGLEISGAALTRLSRDLLALGIVEEITDGEAHGRGRPAVPLHLARKGGYAVGATAHKGLIEITLVDFTGATIASHHEAVAPMAPKAFARRVRQLTHQLVERHDLLGRRMLGIGIAVPGPATSLEGDRWSVVDVLPGWRDAPLREIFGAEFGWPLWIENDANAAAIAEFYLGGLIREFSTAVVLLLGFGIGAGTIVDGRLMRGQFGAAGEIGALFPGDLPRPSPLDLLDNLRAAGCELASVADIDPEAADQAPTIRCWLDRAASQLEGLCTTAFAWIDPGAIVLAGTVPLPILQGLADRLDRAEPIKAACHGRSSIRVSRLRGSPITLGAALLPIHALSALD</sequence>
<dbReference type="Pfam" id="PF00480">
    <property type="entry name" value="ROK"/>
    <property type="match status" value="1"/>
</dbReference>
<dbReference type="SUPFAM" id="SSF46785">
    <property type="entry name" value="Winged helix' DNA-binding domain"/>
    <property type="match status" value="1"/>
</dbReference>
<dbReference type="GO" id="GO:0009384">
    <property type="term" value="F:N-acylmannosamine kinase activity"/>
    <property type="evidence" value="ECO:0007669"/>
    <property type="project" value="TreeGrafter"/>
</dbReference>
<keyword evidence="2" id="KW-1185">Reference proteome</keyword>
<evidence type="ECO:0000313" key="1">
    <source>
        <dbReference type="EMBL" id="SNS15912.1"/>
    </source>
</evidence>
<dbReference type="InterPro" id="IPR036388">
    <property type="entry name" value="WH-like_DNA-bd_sf"/>
</dbReference>
<name>A0A239C7P3_9SPHN</name>
<dbReference type="RefSeq" id="WP_089218059.1">
    <property type="nucleotide sequence ID" value="NZ_FZOS01000002.1"/>
</dbReference>
<proteinExistence type="predicted"/>
<dbReference type="InterPro" id="IPR036390">
    <property type="entry name" value="WH_DNA-bd_sf"/>
</dbReference>
<dbReference type="InterPro" id="IPR043129">
    <property type="entry name" value="ATPase_NBD"/>
</dbReference>
<dbReference type="GO" id="GO:0019262">
    <property type="term" value="P:N-acetylneuraminate catabolic process"/>
    <property type="evidence" value="ECO:0007669"/>
    <property type="project" value="TreeGrafter"/>
</dbReference>
<dbReference type="PANTHER" id="PTHR18964:SF169">
    <property type="entry name" value="N-ACETYLMANNOSAMINE KINASE"/>
    <property type="match status" value="1"/>
</dbReference>
<evidence type="ECO:0000313" key="2">
    <source>
        <dbReference type="Proteomes" id="UP000198281"/>
    </source>
</evidence>
<dbReference type="OrthoDB" id="49685at2"/>
<dbReference type="InterPro" id="IPR000600">
    <property type="entry name" value="ROK"/>
</dbReference>
<dbReference type="Proteomes" id="UP000198281">
    <property type="component" value="Unassembled WGS sequence"/>
</dbReference>
<protein>
    <submittedName>
        <fullName evidence="1">Transcriptional regulator</fullName>
    </submittedName>
</protein>
<accession>A0A239C7P3</accession>
<dbReference type="Gene3D" id="3.30.420.40">
    <property type="match status" value="2"/>
</dbReference>
<dbReference type="PANTHER" id="PTHR18964">
    <property type="entry name" value="ROK (REPRESSOR, ORF, KINASE) FAMILY"/>
    <property type="match status" value="1"/>
</dbReference>
<reference evidence="2" key="1">
    <citation type="submission" date="2017-06" db="EMBL/GenBank/DDBJ databases">
        <authorList>
            <person name="Varghese N."/>
            <person name="Submissions S."/>
        </authorList>
    </citation>
    <scope>NUCLEOTIDE SEQUENCE [LARGE SCALE GENOMIC DNA]</scope>
    <source>
        <strain evidence="2">LNB2</strain>
    </source>
</reference>
<dbReference type="SUPFAM" id="SSF53067">
    <property type="entry name" value="Actin-like ATPase domain"/>
    <property type="match status" value="1"/>
</dbReference>